<organism evidence="3">
    <name type="scientific">Schistocephalus solidus</name>
    <name type="common">Tapeworm</name>
    <dbReference type="NCBI Taxonomy" id="70667"/>
    <lineage>
        <taxon>Eukaryota</taxon>
        <taxon>Metazoa</taxon>
        <taxon>Spiralia</taxon>
        <taxon>Lophotrochozoa</taxon>
        <taxon>Platyhelminthes</taxon>
        <taxon>Cestoda</taxon>
        <taxon>Eucestoda</taxon>
        <taxon>Diphyllobothriidea</taxon>
        <taxon>Diphyllobothriidae</taxon>
        <taxon>Schistocephalus</taxon>
    </lineage>
</organism>
<evidence type="ECO:0000313" key="1">
    <source>
        <dbReference type="EMBL" id="VDL89841.1"/>
    </source>
</evidence>
<dbReference type="OrthoDB" id="242257at2759"/>
<dbReference type="Proteomes" id="UP000275846">
    <property type="component" value="Unassembled WGS sequence"/>
</dbReference>
<reference evidence="1 2" key="2">
    <citation type="submission" date="2018-11" db="EMBL/GenBank/DDBJ databases">
        <authorList>
            <consortium name="Pathogen Informatics"/>
        </authorList>
    </citation>
    <scope>NUCLEOTIDE SEQUENCE [LARGE SCALE GENOMIC DNA]</scope>
    <source>
        <strain evidence="1 2">NST_G2</strain>
    </source>
</reference>
<proteinExistence type="predicted"/>
<dbReference type="SUPFAM" id="SSF48403">
    <property type="entry name" value="Ankyrin repeat"/>
    <property type="match status" value="1"/>
</dbReference>
<evidence type="ECO:0000313" key="3">
    <source>
        <dbReference type="WBParaSite" id="SSLN_0000355901-mRNA-1"/>
    </source>
</evidence>
<name>A0A183SGV8_SCHSO</name>
<evidence type="ECO:0000313" key="2">
    <source>
        <dbReference type="Proteomes" id="UP000275846"/>
    </source>
</evidence>
<dbReference type="STRING" id="70667.A0A183SGV8"/>
<keyword evidence="2" id="KW-1185">Reference proteome</keyword>
<dbReference type="InterPro" id="IPR036770">
    <property type="entry name" value="Ankyrin_rpt-contain_sf"/>
</dbReference>
<dbReference type="WBParaSite" id="SSLN_0000355901-mRNA-1">
    <property type="protein sequence ID" value="SSLN_0000355901-mRNA-1"/>
    <property type="gene ID" value="SSLN_0000355901"/>
</dbReference>
<dbReference type="EMBL" id="UYSU01032544">
    <property type="protein sequence ID" value="VDL89841.1"/>
    <property type="molecule type" value="Genomic_DNA"/>
</dbReference>
<reference evidence="3" key="1">
    <citation type="submission" date="2016-06" db="UniProtKB">
        <authorList>
            <consortium name="WormBaseParasite"/>
        </authorList>
    </citation>
    <scope>IDENTIFICATION</scope>
</reference>
<accession>A0A183SGV8</accession>
<protein>
    <submittedName>
        <fullName evidence="3">ANK_REP_REGION domain-containing protein</fullName>
    </submittedName>
</protein>
<sequence length="142" mass="16262">MELVPSYREQTALHKAAAYRRRRICEALVRARASLLSEDRKGQTPRLLALTAKDDRLALFLHLRKPQFDRRFERVLPRAPHQSGNSGNLRVNKIIVRVYMRCIYRTLSSPCPLDLGVKTADSSTVSFDDVHPLLHSRATQGR</sequence>
<dbReference type="Gene3D" id="1.25.40.20">
    <property type="entry name" value="Ankyrin repeat-containing domain"/>
    <property type="match status" value="1"/>
</dbReference>
<gene>
    <name evidence="1" type="ORF">SSLN_LOCUS3456</name>
</gene>
<dbReference type="AlphaFoldDB" id="A0A183SGV8"/>